<dbReference type="GO" id="GO:0030170">
    <property type="term" value="F:pyridoxal phosphate binding"/>
    <property type="evidence" value="ECO:0007669"/>
    <property type="project" value="InterPro"/>
</dbReference>
<name>A0A9J6QWT7_9FIRM</name>
<keyword evidence="4" id="KW-0808">Transferase</keyword>
<protein>
    <submittedName>
        <fullName evidence="4">Aspartate aminotransferase family protein</fullName>
    </submittedName>
</protein>
<proteinExistence type="inferred from homology"/>
<dbReference type="InterPro" id="IPR015422">
    <property type="entry name" value="PyrdxlP-dep_Trfase_small"/>
</dbReference>
<dbReference type="GO" id="GO:0008483">
    <property type="term" value="F:transaminase activity"/>
    <property type="evidence" value="ECO:0007669"/>
    <property type="project" value="UniProtKB-KW"/>
</dbReference>
<dbReference type="Pfam" id="PF00202">
    <property type="entry name" value="Aminotran_3"/>
    <property type="match status" value="1"/>
</dbReference>
<organism evidence="4 5">
    <name type="scientific">Hominibacterium faecale</name>
    <dbReference type="NCBI Taxonomy" id="2839743"/>
    <lineage>
        <taxon>Bacteria</taxon>
        <taxon>Bacillati</taxon>
        <taxon>Bacillota</taxon>
        <taxon>Clostridia</taxon>
        <taxon>Peptostreptococcales</taxon>
        <taxon>Anaerovoracaceae</taxon>
        <taxon>Hominibacterium</taxon>
    </lineage>
</organism>
<keyword evidence="4" id="KW-0032">Aminotransferase</keyword>
<dbReference type="InterPro" id="IPR015421">
    <property type="entry name" value="PyrdxlP-dep_Trfase_major"/>
</dbReference>
<dbReference type="Gene3D" id="3.40.640.10">
    <property type="entry name" value="Type I PLP-dependent aspartate aminotransferase-like (Major domain)"/>
    <property type="match status" value="1"/>
</dbReference>
<dbReference type="Gene3D" id="3.90.1150.10">
    <property type="entry name" value="Aspartate Aminotransferase, domain 1"/>
    <property type="match status" value="1"/>
</dbReference>
<dbReference type="AlphaFoldDB" id="A0A9J6QWT7"/>
<keyword evidence="2 3" id="KW-0663">Pyridoxal phosphate</keyword>
<gene>
    <name evidence="4" type="ORF">OBO34_16540</name>
</gene>
<dbReference type="InterPro" id="IPR015424">
    <property type="entry name" value="PyrdxlP-dep_Trfase"/>
</dbReference>
<keyword evidence="5" id="KW-1185">Reference proteome</keyword>
<evidence type="ECO:0000256" key="1">
    <source>
        <dbReference type="ARBA" id="ARBA00001933"/>
    </source>
</evidence>
<dbReference type="PANTHER" id="PTHR43713">
    <property type="entry name" value="GLUTAMATE-1-SEMIALDEHYDE 2,1-AMINOMUTASE"/>
    <property type="match status" value="1"/>
</dbReference>
<evidence type="ECO:0000313" key="5">
    <source>
        <dbReference type="Proteomes" id="UP001065549"/>
    </source>
</evidence>
<dbReference type="Proteomes" id="UP001065549">
    <property type="component" value="Unassembled WGS sequence"/>
</dbReference>
<dbReference type="PANTHER" id="PTHR43713:SF3">
    <property type="entry name" value="GLUTAMATE-1-SEMIALDEHYDE 2,1-AMINOMUTASE 1, CHLOROPLASTIC-RELATED"/>
    <property type="match status" value="1"/>
</dbReference>
<evidence type="ECO:0000313" key="4">
    <source>
        <dbReference type="EMBL" id="MCU7379950.1"/>
    </source>
</evidence>
<dbReference type="RefSeq" id="WP_253019541.1">
    <property type="nucleotide sequence ID" value="NZ_JAOSHN010000007.1"/>
</dbReference>
<reference evidence="4" key="1">
    <citation type="submission" date="2022-09" db="EMBL/GenBank/DDBJ databases">
        <title>Culturomic study of gut microbiota in children with autism spectrum disorder.</title>
        <authorList>
            <person name="Efimov B.A."/>
            <person name="Chaplin A.V."/>
            <person name="Sokolova S.R."/>
            <person name="Pikina A.P."/>
            <person name="Korzhanova M."/>
            <person name="Belova V."/>
            <person name="Korostin D."/>
        </authorList>
    </citation>
    <scope>NUCLEOTIDE SEQUENCE</scope>
    <source>
        <strain evidence="4">ASD5510</strain>
    </source>
</reference>
<dbReference type="SUPFAM" id="SSF53383">
    <property type="entry name" value="PLP-dependent transferases"/>
    <property type="match status" value="1"/>
</dbReference>
<dbReference type="InterPro" id="IPR005814">
    <property type="entry name" value="Aminotrans_3"/>
</dbReference>
<comment type="cofactor">
    <cofactor evidence="1">
        <name>pyridoxal 5'-phosphate</name>
        <dbReference type="ChEBI" id="CHEBI:597326"/>
    </cofactor>
</comment>
<evidence type="ECO:0000256" key="2">
    <source>
        <dbReference type="ARBA" id="ARBA00022898"/>
    </source>
</evidence>
<evidence type="ECO:0000256" key="3">
    <source>
        <dbReference type="RuleBase" id="RU003560"/>
    </source>
</evidence>
<accession>A0A9J6QWT7</accession>
<dbReference type="EMBL" id="JAOSHN010000007">
    <property type="protein sequence ID" value="MCU7379950.1"/>
    <property type="molecule type" value="Genomic_DNA"/>
</dbReference>
<comment type="caution">
    <text evidence="4">The sequence shown here is derived from an EMBL/GenBank/DDBJ whole genome shotgun (WGS) entry which is preliminary data.</text>
</comment>
<dbReference type="NCBIfam" id="NF005453">
    <property type="entry name" value="PRK07046.1"/>
    <property type="match status" value="1"/>
</dbReference>
<comment type="similarity">
    <text evidence="3">Belongs to the class-III pyridoxal-phosphate-dependent aminotransferase family.</text>
</comment>
<sequence length="451" mass="49614">MTEINREKLKAQYQKEMELFEKKHKKSGELYKKAQDSLLQGVPMNWMTKWAGSYPVFVAKAKGAHFQDVDGNDYLDFCLGDTGSMIGHAPEPAVKAISEYAAQGTTFMLPTEDAVWNAEELQRRFGMKYWQFATSATDANRFVLRLAREVTQRPKVVVYNWCYHGTVDETVAIIDETTGKTVAKPGSLGPQCDPAITTKVIEWNDVQALEDALKYEDVAAVLAEPVMTNCGIVHPQPGYHEKLRELTKKYGTLLIIDETHTICAGVGGCTKAYGLEPDMVVVGKTVAAGIPAAAYGFSADLGAKAAAAIPPELCDIGGIGGTLAANALSMHAMRAVLSEVLTEKFYDKNIPLAARFNEGVQGVIDKYDLPWNTTQLGCRTEYWFRKEPAQNGGQAEAAVDFELDQYMHLASLNRGILMTPFHNMALITAETSQADIDKHTAVFEEIVKNIL</sequence>